<proteinExistence type="predicted"/>
<protein>
    <recommendedName>
        <fullName evidence="2">Tail assembly protein</fullName>
    </recommendedName>
</protein>
<organism evidence="1">
    <name type="scientific">Pseudomonas phage RVTF4</name>
    <dbReference type="NCBI Taxonomy" id="3236931"/>
    <lineage>
        <taxon>Viruses</taxon>
    </lineage>
</organism>
<evidence type="ECO:0008006" key="2">
    <source>
        <dbReference type="Google" id="ProtNLM"/>
    </source>
</evidence>
<accession>A0AB39CD74</accession>
<dbReference type="EMBL" id="PQ015378">
    <property type="protein sequence ID" value="XDJ14873.1"/>
    <property type="molecule type" value="Genomic_DNA"/>
</dbReference>
<name>A0AB39CD74_9VIRU</name>
<reference evidence="1" key="1">
    <citation type="submission" date="2024-07" db="EMBL/GenBank/DDBJ databases">
        <authorList>
            <person name="Bringhurst R.M."/>
            <person name="Homer T.E."/>
        </authorList>
    </citation>
    <scope>NUCLEOTIDE SEQUENCE</scope>
</reference>
<evidence type="ECO:0000313" key="1">
    <source>
        <dbReference type="EMBL" id="XDJ14873.1"/>
    </source>
</evidence>
<sequence>MSNLSFIQNLGLKLLGDALSTIKGDVVTLTRKTVEKENETKTLDAIVGTPRLERFFQNVLTDRSGPGATQIASALLSGIVGGNKVAYAITEAARTAEESGEGFMKKKAAVLRVIREVAPGLKKSQEQLAIELAVQLIKD</sequence>